<evidence type="ECO:0000313" key="6">
    <source>
        <dbReference type="Proteomes" id="UP000324324"/>
    </source>
</evidence>
<dbReference type="RefSeq" id="WP_150083661.1">
    <property type="nucleotide sequence ID" value="NZ_VWRN01000041.1"/>
</dbReference>
<dbReference type="Gene3D" id="3.40.50.720">
    <property type="entry name" value="NAD(P)-binding Rossmann-like Domain"/>
    <property type="match status" value="1"/>
</dbReference>
<dbReference type="InterPro" id="IPR036291">
    <property type="entry name" value="NAD(P)-bd_dom_sf"/>
</dbReference>
<dbReference type="PRINTS" id="PR00080">
    <property type="entry name" value="SDRFAMILY"/>
</dbReference>
<keyword evidence="2 5" id="KW-0560">Oxidoreductase</keyword>
<name>A0A5M8AMG8_9BURK</name>
<dbReference type="AlphaFoldDB" id="A0A5M8AMG8"/>
<dbReference type="GO" id="GO:0004316">
    <property type="term" value="F:3-oxoacyl-[acyl-carrier-protein] reductase (NADPH) activity"/>
    <property type="evidence" value="ECO:0007669"/>
    <property type="project" value="UniProtKB-EC"/>
</dbReference>
<dbReference type="PANTHER" id="PTHR42879">
    <property type="entry name" value="3-OXOACYL-(ACYL-CARRIER-PROTEIN) REDUCTASE"/>
    <property type="match status" value="1"/>
</dbReference>
<feature type="domain" description="Ketoreductase" evidence="4">
    <location>
        <begin position="17"/>
        <end position="201"/>
    </location>
</feature>
<organism evidence="5 6">
    <name type="scientific">Cupriavidus cauae</name>
    <dbReference type="NCBI Taxonomy" id="2608999"/>
    <lineage>
        <taxon>Bacteria</taxon>
        <taxon>Pseudomonadati</taxon>
        <taxon>Pseudomonadota</taxon>
        <taxon>Betaproteobacteria</taxon>
        <taxon>Burkholderiales</taxon>
        <taxon>Burkholderiaceae</taxon>
        <taxon>Cupriavidus</taxon>
    </lineage>
</organism>
<dbReference type="InterPro" id="IPR057326">
    <property type="entry name" value="KR_dom"/>
</dbReference>
<evidence type="ECO:0000256" key="2">
    <source>
        <dbReference type="ARBA" id="ARBA00023002"/>
    </source>
</evidence>
<dbReference type="EC" id="1.1.1.100" evidence="5"/>
<evidence type="ECO:0000256" key="3">
    <source>
        <dbReference type="RuleBase" id="RU000363"/>
    </source>
</evidence>
<accession>A0A5M8AMG8</accession>
<dbReference type="SMART" id="SM00822">
    <property type="entry name" value="PKS_KR"/>
    <property type="match status" value="1"/>
</dbReference>
<sequence length="256" mass="26832">MPSTHRTPRAAPAPAHKLALVTGGSGALGQAICQTLAAGGCRVWVHANRRLDEAQQVAERIRAAGGDAEAIAFDVTDADATEQTLQRILTEGPVQVLVNNAGIHDDAPMVGMTREQWRRVIDVSLHGFFNVTQPLLMPMMRTRWGRIVNIASVAGLIGNRGQVNYAAAKAGVIAATRSLAIEMASRGVTVNAVAPGIVDSPMAQPAFPPERIRELVPMGRAGQPDEVAAMVAYLVSEAAGYVTGQVLSINGGMATG</sequence>
<dbReference type="Proteomes" id="UP000324324">
    <property type="component" value="Unassembled WGS sequence"/>
</dbReference>
<evidence type="ECO:0000313" key="5">
    <source>
        <dbReference type="EMBL" id="KAA6121974.1"/>
    </source>
</evidence>
<dbReference type="Pfam" id="PF00106">
    <property type="entry name" value="adh_short"/>
    <property type="match status" value="1"/>
</dbReference>
<keyword evidence="6" id="KW-1185">Reference proteome</keyword>
<dbReference type="SUPFAM" id="SSF51735">
    <property type="entry name" value="NAD(P)-binding Rossmann-fold domains"/>
    <property type="match status" value="1"/>
</dbReference>
<protein>
    <submittedName>
        <fullName evidence="5">3-oxoacyl-ACP reductase FabG</fullName>
        <ecNumber evidence="5">1.1.1.100</ecNumber>
    </submittedName>
</protein>
<dbReference type="NCBIfam" id="NF009466">
    <property type="entry name" value="PRK12826.1-2"/>
    <property type="match status" value="1"/>
</dbReference>
<evidence type="ECO:0000259" key="4">
    <source>
        <dbReference type="SMART" id="SM00822"/>
    </source>
</evidence>
<dbReference type="InterPro" id="IPR002347">
    <property type="entry name" value="SDR_fam"/>
</dbReference>
<comment type="similarity">
    <text evidence="1 3">Belongs to the short-chain dehydrogenases/reductases (SDR) family.</text>
</comment>
<dbReference type="EMBL" id="VWRN01000041">
    <property type="protein sequence ID" value="KAA6121974.1"/>
    <property type="molecule type" value="Genomic_DNA"/>
</dbReference>
<dbReference type="PANTHER" id="PTHR42879:SF2">
    <property type="entry name" value="3-OXOACYL-[ACYL-CARRIER-PROTEIN] REDUCTASE FABG"/>
    <property type="match status" value="1"/>
</dbReference>
<gene>
    <name evidence="5" type="primary">fabG</name>
    <name evidence="5" type="ORF">F1599_15470</name>
</gene>
<evidence type="ECO:0000256" key="1">
    <source>
        <dbReference type="ARBA" id="ARBA00006484"/>
    </source>
</evidence>
<dbReference type="NCBIfam" id="NF004200">
    <property type="entry name" value="PRK05653.1-5"/>
    <property type="match status" value="1"/>
</dbReference>
<dbReference type="FunFam" id="3.40.50.720:FF:000173">
    <property type="entry name" value="3-oxoacyl-[acyl-carrier protein] reductase"/>
    <property type="match status" value="1"/>
</dbReference>
<dbReference type="InterPro" id="IPR050259">
    <property type="entry name" value="SDR"/>
</dbReference>
<dbReference type="PRINTS" id="PR00081">
    <property type="entry name" value="GDHRDH"/>
</dbReference>
<proteinExistence type="inferred from homology"/>
<reference evidence="5 6" key="1">
    <citation type="submission" date="2019-09" db="EMBL/GenBank/DDBJ databases">
        <title>Isolation of a novel species in the genus Cupriavidus from patients with sepsis using whole genome sequencing.</title>
        <authorList>
            <person name="Kweon O.J."/>
            <person name="Lee M.-K."/>
        </authorList>
    </citation>
    <scope>NUCLEOTIDE SEQUENCE [LARGE SCALE GENOMIC DNA]</scope>
    <source>
        <strain evidence="5 6">MKL-01</strain>
    </source>
</reference>
<comment type="caution">
    <text evidence="5">The sequence shown here is derived from an EMBL/GenBank/DDBJ whole genome shotgun (WGS) entry which is preliminary data.</text>
</comment>